<evidence type="ECO:0000313" key="2">
    <source>
        <dbReference type="Proteomes" id="UP001732700"/>
    </source>
</evidence>
<evidence type="ECO:0000313" key="1">
    <source>
        <dbReference type="EnsemblPlants" id="AVESA.00010b.r2.4AG0652940.1.CDS"/>
    </source>
</evidence>
<dbReference type="Proteomes" id="UP001732700">
    <property type="component" value="Chromosome 4A"/>
</dbReference>
<proteinExistence type="predicted"/>
<reference evidence="1" key="1">
    <citation type="submission" date="2021-05" db="EMBL/GenBank/DDBJ databases">
        <authorList>
            <person name="Scholz U."/>
            <person name="Mascher M."/>
            <person name="Fiebig A."/>
        </authorList>
    </citation>
    <scope>NUCLEOTIDE SEQUENCE [LARGE SCALE GENOMIC DNA]</scope>
</reference>
<dbReference type="EnsemblPlants" id="AVESA.00010b.r2.4AG0652940.1">
    <property type="protein sequence ID" value="AVESA.00010b.r2.4AG0652940.1.CDS"/>
    <property type="gene ID" value="AVESA.00010b.r2.4AG0652940"/>
</dbReference>
<organism evidence="1 2">
    <name type="scientific">Avena sativa</name>
    <name type="common">Oat</name>
    <dbReference type="NCBI Taxonomy" id="4498"/>
    <lineage>
        <taxon>Eukaryota</taxon>
        <taxon>Viridiplantae</taxon>
        <taxon>Streptophyta</taxon>
        <taxon>Embryophyta</taxon>
        <taxon>Tracheophyta</taxon>
        <taxon>Spermatophyta</taxon>
        <taxon>Magnoliopsida</taxon>
        <taxon>Liliopsida</taxon>
        <taxon>Poales</taxon>
        <taxon>Poaceae</taxon>
        <taxon>BOP clade</taxon>
        <taxon>Pooideae</taxon>
        <taxon>Poodae</taxon>
        <taxon>Poeae</taxon>
        <taxon>Poeae Chloroplast Group 1 (Aveneae type)</taxon>
        <taxon>Aveninae</taxon>
        <taxon>Avena</taxon>
    </lineage>
</organism>
<sequence>MEDLESVESTSRSELTGGDGDLESLESTSRPELTDGDGDGDDDGDLGSLENISGGSRIIEDILKAAGDGDLESLEKIEAKEKGAVAAARDPERCTALHLAASEGRMEVCQYLIKKLKVPVDVRDIHGETPLYRATRHGHVDTVRCLLTNKANPHVESRWGVTTLHEAASLGNSELVEILIDKRVKLNSQCYKQTPLACAIVSGSFDCFKALIKAGAAPTVIMYPLHAAAKSGSVEIVTWFLKAGRDPNACNKNSVIFDLTNKNKVQPSYVRAINAYRAWHFSGTDLTYEIGPHRKRFCVSRKDQTFIFWFRHLNQDVGLVIDGQAVWVEGMMRRTRGKDGRFKYSSPIQFTHKEDGSSSSSSKQKQVMTPPYIVHSELIEADYGGNYAGRVSKMKYSLGTTRSSVRLVSGHDKTKSLERDCHAACDNLVFLGTEAGKNLWIYEYGMNCFDPKLTMPLSVPECLDGTVTNHEQVSRNVLLALEAAAGKDLRDLPGGGYKIVKGAVFRTLWQCLNAYVILRRQAIFKTKFFLKGMEAEYRSQVKVRPQKKRHESDKEFEERLRKENVRTGTLFDPKLHGGITRHRLSVCPKPLYPSRKRMVAIYV</sequence>
<reference evidence="1" key="2">
    <citation type="submission" date="2025-09" db="UniProtKB">
        <authorList>
            <consortium name="EnsemblPlants"/>
        </authorList>
    </citation>
    <scope>IDENTIFICATION</scope>
</reference>
<accession>A0ACD5WKX9</accession>
<protein>
    <submittedName>
        <fullName evidence="1">Uncharacterized protein</fullName>
    </submittedName>
</protein>
<keyword evidence="2" id="KW-1185">Reference proteome</keyword>
<name>A0ACD5WKX9_AVESA</name>